<feature type="transmembrane region" description="Helical" evidence="1">
    <location>
        <begin position="190"/>
        <end position="210"/>
    </location>
</feature>
<gene>
    <name evidence="2" type="ORF">RJ640_008656</name>
</gene>
<dbReference type="AlphaFoldDB" id="A0AA88RL18"/>
<protein>
    <submittedName>
        <fullName evidence="2">Uncharacterized protein</fullName>
    </submittedName>
</protein>
<keyword evidence="1" id="KW-0472">Membrane</keyword>
<dbReference type="Proteomes" id="UP001187471">
    <property type="component" value="Unassembled WGS sequence"/>
</dbReference>
<feature type="non-terminal residue" evidence="2">
    <location>
        <position position="215"/>
    </location>
</feature>
<sequence>MGITIYSQLDGGGLEGNQFTTNCSLLSHEWNWGLSSNTNNSSSSSYFSRHLSKYRSRQKQYLRRCQCHIMNLSRDVGRKRASSMPACLHSAAAAAALRLVSAAWTAAAAPRRSFAIVGFHPQRKNMDVPAAQEMSYGEHVKRRHEEKGCLYAWSVLLPILPSTLLCMFLHEEMDVSVHVSYSPCVAAFAALRLVSAAWTFSAAAVLRLVYNRTTA</sequence>
<evidence type="ECO:0000313" key="2">
    <source>
        <dbReference type="EMBL" id="KAK2984891.1"/>
    </source>
</evidence>
<name>A0AA88RL18_9ASTE</name>
<evidence type="ECO:0000313" key="3">
    <source>
        <dbReference type="Proteomes" id="UP001187471"/>
    </source>
</evidence>
<feature type="transmembrane region" description="Helical" evidence="1">
    <location>
        <begin position="150"/>
        <end position="170"/>
    </location>
</feature>
<dbReference type="EMBL" id="JAVXUO010001211">
    <property type="protein sequence ID" value="KAK2984891.1"/>
    <property type="molecule type" value="Genomic_DNA"/>
</dbReference>
<evidence type="ECO:0000256" key="1">
    <source>
        <dbReference type="SAM" id="Phobius"/>
    </source>
</evidence>
<reference evidence="2" key="1">
    <citation type="submission" date="2022-12" db="EMBL/GenBank/DDBJ databases">
        <title>Draft genome assemblies for two species of Escallonia (Escalloniales).</title>
        <authorList>
            <person name="Chanderbali A."/>
            <person name="Dervinis C."/>
            <person name="Anghel I."/>
            <person name="Soltis D."/>
            <person name="Soltis P."/>
            <person name="Zapata F."/>
        </authorList>
    </citation>
    <scope>NUCLEOTIDE SEQUENCE</scope>
    <source>
        <strain evidence="2">UCBG92.1500</strain>
        <tissue evidence="2">Leaf</tissue>
    </source>
</reference>
<keyword evidence="3" id="KW-1185">Reference proteome</keyword>
<keyword evidence="1" id="KW-0812">Transmembrane</keyword>
<accession>A0AA88RL18</accession>
<proteinExistence type="predicted"/>
<keyword evidence="1" id="KW-1133">Transmembrane helix</keyword>
<organism evidence="2 3">
    <name type="scientific">Escallonia rubra</name>
    <dbReference type="NCBI Taxonomy" id="112253"/>
    <lineage>
        <taxon>Eukaryota</taxon>
        <taxon>Viridiplantae</taxon>
        <taxon>Streptophyta</taxon>
        <taxon>Embryophyta</taxon>
        <taxon>Tracheophyta</taxon>
        <taxon>Spermatophyta</taxon>
        <taxon>Magnoliopsida</taxon>
        <taxon>eudicotyledons</taxon>
        <taxon>Gunneridae</taxon>
        <taxon>Pentapetalae</taxon>
        <taxon>asterids</taxon>
        <taxon>campanulids</taxon>
        <taxon>Escalloniales</taxon>
        <taxon>Escalloniaceae</taxon>
        <taxon>Escallonia</taxon>
    </lineage>
</organism>
<comment type="caution">
    <text evidence="2">The sequence shown here is derived from an EMBL/GenBank/DDBJ whole genome shotgun (WGS) entry which is preliminary data.</text>
</comment>